<accession>A0A498R097</accession>
<keyword evidence="1" id="KW-0812">Transmembrane</keyword>
<dbReference type="EMBL" id="UPHU01000001">
    <property type="protein sequence ID" value="VBA56915.1"/>
    <property type="molecule type" value="Genomic_DNA"/>
</dbReference>
<keyword evidence="1" id="KW-1133">Transmembrane helix</keyword>
<feature type="transmembrane region" description="Helical" evidence="1">
    <location>
        <begin position="91"/>
        <end position="112"/>
    </location>
</feature>
<evidence type="ECO:0000313" key="2">
    <source>
        <dbReference type="EMBL" id="VBA56915.1"/>
    </source>
</evidence>
<feature type="transmembrane region" description="Helical" evidence="1">
    <location>
        <begin position="138"/>
        <end position="157"/>
    </location>
</feature>
<dbReference type="Proteomes" id="UP000268285">
    <property type="component" value="Unassembled WGS sequence"/>
</dbReference>
<organism evidence="2 3">
    <name type="scientific">Mycobacterium pseudokansasii</name>
    <dbReference type="NCBI Taxonomy" id="2341080"/>
    <lineage>
        <taxon>Bacteria</taxon>
        <taxon>Bacillati</taxon>
        <taxon>Actinomycetota</taxon>
        <taxon>Actinomycetes</taxon>
        <taxon>Mycobacteriales</taxon>
        <taxon>Mycobacteriaceae</taxon>
        <taxon>Mycobacterium</taxon>
    </lineage>
</organism>
<keyword evidence="1" id="KW-0472">Membrane</keyword>
<dbReference type="OrthoDB" id="9809287at2"/>
<protein>
    <submittedName>
        <fullName evidence="2">Uncharacterized protein</fullName>
    </submittedName>
</protein>
<sequence length="188" mass="20290">MKRKLAIATGALAFAITGSQVWRAFELRRIASFYSDSLGFLIRGDAVGSHYTSAFRNFYWWLNVEAALSTAAALVLIFGAALVFTGKSMGLRLVAVGCGVVVIHASVGWVVATRMIHWFVYIGAYDQGLLWFNPPSRLAIVLLSFAAPGITLVLEFLSGLSRWRGQTAATTSQRSVPQVAAGNDTQAS</sequence>
<evidence type="ECO:0000313" key="3">
    <source>
        <dbReference type="Proteomes" id="UP000268285"/>
    </source>
</evidence>
<proteinExistence type="predicted"/>
<feature type="transmembrane region" description="Helical" evidence="1">
    <location>
        <begin position="58"/>
        <end position="84"/>
    </location>
</feature>
<keyword evidence="3" id="KW-1185">Reference proteome</keyword>
<name>A0A498R097_9MYCO</name>
<reference evidence="2 3" key="1">
    <citation type="submission" date="2018-09" db="EMBL/GenBank/DDBJ databases">
        <authorList>
            <person name="Tagini F."/>
        </authorList>
    </citation>
    <scope>NUCLEOTIDE SEQUENCE [LARGE SCALE GENOMIC DNA]</scope>
    <source>
        <strain evidence="2 3">MK142</strain>
    </source>
</reference>
<evidence type="ECO:0000256" key="1">
    <source>
        <dbReference type="SAM" id="Phobius"/>
    </source>
</evidence>
<dbReference type="AlphaFoldDB" id="A0A498R097"/>
<gene>
    <name evidence="2" type="ORF">LAUMK142_05731</name>
</gene>
<dbReference type="RefSeq" id="WP_063468459.1">
    <property type="nucleotide sequence ID" value="NZ_JAIENV010000201.1"/>
</dbReference>